<evidence type="ECO:0000313" key="1">
    <source>
        <dbReference type="EMBL" id="PLK30281.1"/>
    </source>
</evidence>
<dbReference type="NCBIfam" id="TIGR00099">
    <property type="entry name" value="Cof-subfamily"/>
    <property type="match status" value="1"/>
</dbReference>
<dbReference type="InterPro" id="IPR036412">
    <property type="entry name" value="HAD-like_sf"/>
</dbReference>
<dbReference type="InterPro" id="IPR000150">
    <property type="entry name" value="Cof"/>
</dbReference>
<keyword evidence="1" id="KW-0378">Hydrolase</keyword>
<dbReference type="AlphaFoldDB" id="A0A2J4JQY6"/>
<comment type="caution">
    <text evidence="1">The sequence shown here is derived from an EMBL/GenBank/DDBJ whole genome shotgun (WGS) entry which is preliminary data.</text>
</comment>
<dbReference type="Gene3D" id="3.30.1240.10">
    <property type="match status" value="1"/>
</dbReference>
<reference evidence="1 2" key="1">
    <citation type="journal article" date="2017" name="Front. Microbiol.">
        <title>New Insights into the Diversity of the Genus Faecalibacterium.</title>
        <authorList>
            <person name="Benevides L."/>
            <person name="Burman S."/>
            <person name="Martin R."/>
            <person name="Robert V."/>
            <person name="Thomas M."/>
            <person name="Miquel S."/>
            <person name="Chain F."/>
            <person name="Sokol H."/>
            <person name="Bermudez-Humaran L.G."/>
            <person name="Morrison M."/>
            <person name="Langella P."/>
            <person name="Azevedo V.A."/>
            <person name="Chatel J.M."/>
            <person name="Soares S."/>
        </authorList>
    </citation>
    <scope>NUCLEOTIDE SEQUENCE [LARGE SCALE GENOMIC DNA]</scope>
    <source>
        <strain evidence="1 2">CNCM I 4542</strain>
    </source>
</reference>
<dbReference type="GO" id="GO:0016791">
    <property type="term" value="F:phosphatase activity"/>
    <property type="evidence" value="ECO:0007669"/>
    <property type="project" value="TreeGrafter"/>
</dbReference>
<name>A0A2J4JQY6_9FIRM</name>
<dbReference type="InterPro" id="IPR023214">
    <property type="entry name" value="HAD_sf"/>
</dbReference>
<dbReference type="Pfam" id="PF08282">
    <property type="entry name" value="Hydrolase_3"/>
    <property type="match status" value="1"/>
</dbReference>
<evidence type="ECO:0000313" key="2">
    <source>
        <dbReference type="Proteomes" id="UP000221015"/>
    </source>
</evidence>
<dbReference type="GO" id="GO:0000287">
    <property type="term" value="F:magnesium ion binding"/>
    <property type="evidence" value="ECO:0007669"/>
    <property type="project" value="TreeGrafter"/>
</dbReference>
<dbReference type="GO" id="GO:0005829">
    <property type="term" value="C:cytosol"/>
    <property type="evidence" value="ECO:0007669"/>
    <property type="project" value="TreeGrafter"/>
</dbReference>
<dbReference type="PANTHER" id="PTHR10000:SF8">
    <property type="entry name" value="HAD SUPERFAMILY HYDROLASE-LIKE, TYPE 3"/>
    <property type="match status" value="1"/>
</dbReference>
<dbReference type="EMBL" id="NMTS02000001">
    <property type="protein sequence ID" value="PLK30281.1"/>
    <property type="molecule type" value="Genomic_DNA"/>
</dbReference>
<dbReference type="Proteomes" id="UP000221015">
    <property type="component" value="Unassembled WGS sequence"/>
</dbReference>
<accession>A0A2J4JQY6</accession>
<dbReference type="Gene3D" id="3.40.50.1000">
    <property type="entry name" value="HAD superfamily/HAD-like"/>
    <property type="match status" value="1"/>
</dbReference>
<sequence>MGRKLIFLDIDGTLLPPGDMLIPESTLAALDRARANGHKLFLCTGRNHRMTEPLLRHDCFAGAVCSAGGYVLCDGKTLVDIPMEPQQAEGVRAALERNGVECTLEARDATFGGSNMAERWKFIHKKNGAPLNSEAERWRKAMEEGMSILPLSDYKGEPLYKIVFIADHESDLAEAKRLYADQFVFCESKLDSLTDGFVNGELINRKFDKGTGIKAICDHLGCTLADTIGFGDSDNDLQMTDVAGISVCMANGSENLKKRCDRIAPSVYEDGIAKEFKALGLI</sequence>
<dbReference type="SUPFAM" id="SSF56784">
    <property type="entry name" value="HAD-like"/>
    <property type="match status" value="1"/>
</dbReference>
<gene>
    <name evidence="1" type="ORF">CGS50_001240</name>
</gene>
<proteinExistence type="predicted"/>
<organism evidence="1 2">
    <name type="scientific">Faecalibacterium prausnitzii</name>
    <dbReference type="NCBI Taxonomy" id="853"/>
    <lineage>
        <taxon>Bacteria</taxon>
        <taxon>Bacillati</taxon>
        <taxon>Bacillota</taxon>
        <taxon>Clostridia</taxon>
        <taxon>Eubacteriales</taxon>
        <taxon>Oscillospiraceae</taxon>
        <taxon>Faecalibacterium</taxon>
    </lineage>
</organism>
<protein>
    <submittedName>
        <fullName evidence="1">HAD family hydrolase</fullName>
    </submittedName>
</protein>
<dbReference type="PANTHER" id="PTHR10000">
    <property type="entry name" value="PHOSPHOSERINE PHOSPHATASE"/>
    <property type="match status" value="1"/>
</dbReference>